<proteinExistence type="predicted"/>
<dbReference type="Pfam" id="PF03713">
    <property type="entry name" value="DUF305"/>
    <property type="match status" value="1"/>
</dbReference>
<name>A0A7W6A5F8_9CAUL</name>
<dbReference type="AlphaFoldDB" id="A0A7W6A5F8"/>
<dbReference type="RefSeq" id="WP_221205259.1">
    <property type="nucleotide sequence ID" value="NZ_JACIDA010000002.1"/>
</dbReference>
<organism evidence="4 5">
    <name type="scientific">Brevundimonas mediterranea</name>
    <dbReference type="NCBI Taxonomy" id="74329"/>
    <lineage>
        <taxon>Bacteria</taxon>
        <taxon>Pseudomonadati</taxon>
        <taxon>Pseudomonadota</taxon>
        <taxon>Alphaproteobacteria</taxon>
        <taxon>Caulobacterales</taxon>
        <taxon>Caulobacteraceae</taxon>
        <taxon>Brevundimonas</taxon>
    </lineage>
</organism>
<dbReference type="PROSITE" id="PS51257">
    <property type="entry name" value="PROKAR_LIPOPROTEIN"/>
    <property type="match status" value="1"/>
</dbReference>
<dbReference type="Proteomes" id="UP000532936">
    <property type="component" value="Unassembled WGS sequence"/>
</dbReference>
<feature type="domain" description="DUF305" evidence="3">
    <location>
        <begin position="55"/>
        <end position="148"/>
    </location>
</feature>
<comment type="caution">
    <text evidence="4">The sequence shown here is derived from an EMBL/GenBank/DDBJ whole genome shotgun (WGS) entry which is preliminary data.</text>
</comment>
<protein>
    <submittedName>
        <fullName evidence="4">Uncharacterized protein (DUF305 family)</fullName>
    </submittedName>
</protein>
<dbReference type="InterPro" id="IPR005183">
    <property type="entry name" value="DUF305_CopM-like"/>
</dbReference>
<feature type="signal peptide" evidence="2">
    <location>
        <begin position="1"/>
        <end position="31"/>
    </location>
</feature>
<keyword evidence="2" id="KW-0732">Signal</keyword>
<feature type="compositionally biased region" description="Polar residues" evidence="1">
    <location>
        <begin position="48"/>
        <end position="57"/>
    </location>
</feature>
<feature type="region of interest" description="Disordered" evidence="1">
    <location>
        <begin position="40"/>
        <end position="60"/>
    </location>
</feature>
<dbReference type="EMBL" id="JACIDA010000002">
    <property type="protein sequence ID" value="MBB3873079.1"/>
    <property type="molecule type" value="Genomic_DNA"/>
</dbReference>
<evidence type="ECO:0000259" key="3">
    <source>
        <dbReference type="Pfam" id="PF03713"/>
    </source>
</evidence>
<accession>A0A7W6A5F8</accession>
<dbReference type="InterPro" id="IPR012347">
    <property type="entry name" value="Ferritin-like"/>
</dbReference>
<sequence length="153" mass="16556">MFTFTERPVRRTAIALSTLFLLAVAGCAATASDSGMAMPDRPMAGMSMPQSASSSGMMGQDHAMPPGMNMPRTVFSEAEMGIHRAMMMATDVNTQRTWARKMIAHHRGAIAMSQALLGSDATDAEARRMAQAVIDAQTREIAELESWLERHPG</sequence>
<evidence type="ECO:0000313" key="4">
    <source>
        <dbReference type="EMBL" id="MBB3873079.1"/>
    </source>
</evidence>
<gene>
    <name evidence="4" type="ORF">GGR11_002632</name>
</gene>
<evidence type="ECO:0000313" key="5">
    <source>
        <dbReference type="Proteomes" id="UP000532936"/>
    </source>
</evidence>
<evidence type="ECO:0000256" key="2">
    <source>
        <dbReference type="SAM" id="SignalP"/>
    </source>
</evidence>
<reference evidence="4 5" key="1">
    <citation type="submission" date="2020-08" db="EMBL/GenBank/DDBJ databases">
        <title>Genomic Encyclopedia of Type Strains, Phase IV (KMG-IV): sequencing the most valuable type-strain genomes for metagenomic binning, comparative biology and taxonomic classification.</title>
        <authorList>
            <person name="Goeker M."/>
        </authorList>
    </citation>
    <scope>NUCLEOTIDE SEQUENCE [LARGE SCALE GENOMIC DNA]</scope>
    <source>
        <strain evidence="4 5">DSM 14878</strain>
    </source>
</reference>
<dbReference type="Gene3D" id="1.20.1260.10">
    <property type="match status" value="1"/>
</dbReference>
<feature type="chain" id="PRO_5030563807" evidence="2">
    <location>
        <begin position="32"/>
        <end position="153"/>
    </location>
</feature>
<evidence type="ECO:0000256" key="1">
    <source>
        <dbReference type="SAM" id="MobiDB-lite"/>
    </source>
</evidence>